<protein>
    <recommendedName>
        <fullName evidence="7">3-methylmercaptopropionyl-CoA ligase</fullName>
        <ecNumber evidence="6">6.2.1.44</ecNumber>
    </recommendedName>
</protein>
<proteinExistence type="inferred from homology"/>
<dbReference type="PANTHER" id="PTHR43859:SF4">
    <property type="entry name" value="BUTANOATE--COA LIGASE AAE1-RELATED"/>
    <property type="match status" value="1"/>
</dbReference>
<sequence>MPSIYEQDLDRNPANYQPLTPLSLLARSALTFPNHTAVIHGKSKTDYRTFYARCRKLASALAARGISKGDTVSVMLANTPAMLECHYGVPMIGAVLNTLNTRLDAAIIAFSMDHAETKVLITDKEFSKTIKAALAEAKVKPLVIDFDDPEFAVEGERLGEIEYEEFIKDGDPEFEWRMPDDEWESISLNYTSGTTGNPKGVVYHHRGAALMCYANVLACSLPRHPVYLWTLPMFHCNGWCFPWTLSAVAGTHVCLRWVRASAMYEAIAEHGVTHLCGAPIVMSLLLNAPAAEKKTFDRVIKFLTAAAPPPEAVLAGMAEAGFEVTHLYGLTETYGPAVVNEWKEDWDALNSAERATKKARQGVRYQALEDLTVMDPQTMTRVPADGETMGEVMFRGNVVMKGYLLNPKATKDAFAGGWFHSGDLGVLHPDGYIQLKDRSKDIIISGGENISSIEVEDAIYKHPAVQAVAVVAKDDEKWGETPCAFIEVKPGMELTSDEVQAWCRERLAHYKCPRHVVFDELPKTSTGKIQKFVLRERTRQVA</sequence>
<evidence type="ECO:0000256" key="7">
    <source>
        <dbReference type="ARBA" id="ARBA00067668"/>
    </source>
</evidence>
<dbReference type="CDD" id="cd12118">
    <property type="entry name" value="ttLC_FACS_AEE21_like"/>
    <property type="match status" value="1"/>
</dbReference>
<dbReference type="FunFam" id="3.30.300.30:FF:000008">
    <property type="entry name" value="2,3-dihydroxybenzoate-AMP ligase"/>
    <property type="match status" value="1"/>
</dbReference>
<evidence type="ECO:0000313" key="10">
    <source>
        <dbReference type="EMBL" id="SON57204.1"/>
    </source>
</evidence>
<feature type="domain" description="AMP-dependent synthetase/ligase" evidence="8">
    <location>
        <begin position="26"/>
        <end position="404"/>
    </location>
</feature>
<dbReference type="AlphaFoldDB" id="A0A2C9DA50"/>
<evidence type="ECO:0000256" key="3">
    <source>
        <dbReference type="ARBA" id="ARBA00022832"/>
    </source>
</evidence>
<dbReference type="EC" id="6.2.1.44" evidence="6"/>
<dbReference type="InterPro" id="IPR025110">
    <property type="entry name" value="AMP-bd_C"/>
</dbReference>
<dbReference type="PANTHER" id="PTHR43859">
    <property type="entry name" value="ACYL-ACTIVATING ENZYME"/>
    <property type="match status" value="1"/>
</dbReference>
<evidence type="ECO:0000256" key="1">
    <source>
        <dbReference type="ARBA" id="ARBA00006432"/>
    </source>
</evidence>
<evidence type="ECO:0000256" key="4">
    <source>
        <dbReference type="ARBA" id="ARBA00023098"/>
    </source>
</evidence>
<name>A0A2C9DA50_9HYPH</name>
<organism evidence="10 11">
    <name type="scientific">Hartmannibacter diazotrophicus</name>
    <dbReference type="NCBI Taxonomy" id="1482074"/>
    <lineage>
        <taxon>Bacteria</taxon>
        <taxon>Pseudomonadati</taxon>
        <taxon>Pseudomonadota</taxon>
        <taxon>Alphaproteobacteria</taxon>
        <taxon>Hyphomicrobiales</taxon>
        <taxon>Pleomorphomonadaceae</taxon>
        <taxon>Hartmannibacter</taxon>
    </lineage>
</organism>
<dbReference type="FunFam" id="3.40.50.12780:FF:000003">
    <property type="entry name" value="Long-chain-fatty-acid--CoA ligase FadD"/>
    <property type="match status" value="1"/>
</dbReference>
<keyword evidence="4" id="KW-0443">Lipid metabolism</keyword>
<comment type="catalytic activity">
    <reaction evidence="5">
        <text>3-(methylsulfanyl)propanoate + ATP + CoA = 3-(methylsulfanyl)propanoyl-CoA + AMP + diphosphate</text>
        <dbReference type="Rhea" id="RHEA:43052"/>
        <dbReference type="ChEBI" id="CHEBI:30616"/>
        <dbReference type="ChEBI" id="CHEBI:33019"/>
        <dbReference type="ChEBI" id="CHEBI:49016"/>
        <dbReference type="ChEBI" id="CHEBI:57287"/>
        <dbReference type="ChEBI" id="CHEBI:82815"/>
        <dbReference type="ChEBI" id="CHEBI:456215"/>
        <dbReference type="EC" id="6.2.1.44"/>
    </reaction>
    <physiologicalReaction direction="left-to-right" evidence="5">
        <dbReference type="Rhea" id="RHEA:43053"/>
    </physiologicalReaction>
</comment>
<evidence type="ECO:0000256" key="2">
    <source>
        <dbReference type="ARBA" id="ARBA00022598"/>
    </source>
</evidence>
<accession>A0A2C9DA50</accession>
<dbReference type="NCBIfam" id="NF006020">
    <property type="entry name" value="PRK08162.1"/>
    <property type="match status" value="1"/>
</dbReference>
<dbReference type="InterPro" id="IPR045851">
    <property type="entry name" value="AMP-bd_C_sf"/>
</dbReference>
<evidence type="ECO:0000256" key="6">
    <source>
        <dbReference type="ARBA" id="ARBA00066616"/>
    </source>
</evidence>
<reference evidence="11" key="1">
    <citation type="submission" date="2017-09" db="EMBL/GenBank/DDBJ databases">
        <title>Genome sequence of Nannocystis excedens DSM 71.</title>
        <authorList>
            <person name="Blom J."/>
        </authorList>
    </citation>
    <scope>NUCLEOTIDE SEQUENCE [LARGE SCALE GENOMIC DNA]</scope>
    <source>
        <strain evidence="11">type strain: E19</strain>
    </source>
</reference>
<dbReference type="KEGG" id="hdi:HDIA_3663"/>
<dbReference type="Gene3D" id="3.30.300.30">
    <property type="match status" value="1"/>
</dbReference>
<comment type="similarity">
    <text evidence="1">Belongs to the ATP-dependent AMP-binding enzyme family.</text>
</comment>
<dbReference type="GO" id="GO:0016874">
    <property type="term" value="F:ligase activity"/>
    <property type="evidence" value="ECO:0007669"/>
    <property type="project" value="UniProtKB-KW"/>
</dbReference>
<dbReference type="SUPFAM" id="SSF56801">
    <property type="entry name" value="Acetyl-CoA synthetase-like"/>
    <property type="match status" value="1"/>
</dbReference>
<keyword evidence="11" id="KW-1185">Reference proteome</keyword>
<dbReference type="Proteomes" id="UP000223606">
    <property type="component" value="Chromosome 1"/>
</dbReference>
<dbReference type="Pfam" id="PF00501">
    <property type="entry name" value="AMP-binding"/>
    <property type="match status" value="1"/>
</dbReference>
<evidence type="ECO:0000256" key="5">
    <source>
        <dbReference type="ARBA" id="ARBA00051915"/>
    </source>
</evidence>
<gene>
    <name evidence="10" type="ORF">HDIA_3663</name>
</gene>
<dbReference type="OrthoDB" id="9803968at2"/>
<dbReference type="EMBL" id="LT960614">
    <property type="protein sequence ID" value="SON57204.1"/>
    <property type="molecule type" value="Genomic_DNA"/>
</dbReference>
<evidence type="ECO:0000259" key="9">
    <source>
        <dbReference type="Pfam" id="PF13193"/>
    </source>
</evidence>
<dbReference type="Pfam" id="PF13193">
    <property type="entry name" value="AMP-binding_C"/>
    <property type="match status" value="1"/>
</dbReference>
<evidence type="ECO:0000259" key="8">
    <source>
        <dbReference type="Pfam" id="PF00501"/>
    </source>
</evidence>
<dbReference type="InterPro" id="IPR000873">
    <property type="entry name" value="AMP-dep_synth/lig_dom"/>
</dbReference>
<dbReference type="Gene3D" id="3.40.50.12780">
    <property type="entry name" value="N-terminal domain of ligase-like"/>
    <property type="match status" value="1"/>
</dbReference>
<feature type="domain" description="AMP-binding enzyme C-terminal" evidence="9">
    <location>
        <begin position="454"/>
        <end position="528"/>
    </location>
</feature>
<keyword evidence="3" id="KW-0276">Fatty acid metabolism</keyword>
<dbReference type="RefSeq" id="WP_099557494.1">
    <property type="nucleotide sequence ID" value="NZ_LT960614.1"/>
</dbReference>
<dbReference type="GO" id="GO:0006631">
    <property type="term" value="P:fatty acid metabolic process"/>
    <property type="evidence" value="ECO:0007669"/>
    <property type="project" value="UniProtKB-KW"/>
</dbReference>
<evidence type="ECO:0000313" key="11">
    <source>
        <dbReference type="Proteomes" id="UP000223606"/>
    </source>
</evidence>
<keyword evidence="2 10" id="KW-0436">Ligase</keyword>
<dbReference type="InterPro" id="IPR042099">
    <property type="entry name" value="ANL_N_sf"/>
</dbReference>